<name>A0A7S9X4A2_9BACT</name>
<gene>
    <name evidence="1" type="ORF">CVS89_00730</name>
</gene>
<dbReference type="Proteomes" id="UP000594571">
    <property type="component" value="Chromosome"/>
</dbReference>
<protein>
    <submittedName>
        <fullName evidence="1">Uncharacterized protein</fullName>
    </submittedName>
</protein>
<proteinExistence type="predicted"/>
<organism evidence="1 2">
    <name type="scientific">Campylobacter concisus</name>
    <dbReference type="NCBI Taxonomy" id="199"/>
    <lineage>
        <taxon>Bacteria</taxon>
        <taxon>Pseudomonadati</taxon>
        <taxon>Campylobacterota</taxon>
        <taxon>Epsilonproteobacteria</taxon>
        <taxon>Campylobacterales</taxon>
        <taxon>Campylobacteraceae</taxon>
        <taxon>Campylobacter</taxon>
    </lineage>
</organism>
<reference evidence="1 2" key="1">
    <citation type="journal article" date="2018" name="Emerg. Microbes Infect.">
        <title>Genomic analysis of oral Campylobacter concisus strains identified a potential bacterial molecular marker associated with active Crohn's disease.</title>
        <authorList>
            <person name="Liu F."/>
            <person name="Ma R."/>
            <person name="Tay C.Y.A."/>
            <person name="Octavia S."/>
            <person name="Lan R."/>
            <person name="Chung H.K.L."/>
            <person name="Riordan S.M."/>
            <person name="Grimm M.C."/>
            <person name="Leong R.W."/>
            <person name="Tanaka M.M."/>
            <person name="Connor S."/>
            <person name="Zhang L."/>
        </authorList>
    </citation>
    <scope>NUCLEOTIDE SEQUENCE [LARGE SCALE GENOMIC DNA]</scope>
    <source>
        <strain evidence="1 2">H16O-S1</strain>
    </source>
</reference>
<evidence type="ECO:0000313" key="1">
    <source>
        <dbReference type="EMBL" id="QPH96836.1"/>
    </source>
</evidence>
<accession>A0A7S9X4A2</accession>
<reference evidence="1 2" key="2">
    <citation type="journal article" date="2020" name="Microb. Genom.">
        <title>Analysis of complete Campylobacter concisus genomes identifies genomospecies features, secretion systems and novel plasmids and their association with severe ulcerative colitis.</title>
        <authorList>
            <person name="Liu F."/>
            <person name="Chen S."/>
            <person name="Luu L.D.W."/>
            <person name="Lee S.A."/>
            <person name="Tay A.C.Y."/>
            <person name="Wu R."/>
            <person name="Riordan S.M."/>
            <person name="Lan R."/>
            <person name="Liu L."/>
            <person name="Zhang L."/>
        </authorList>
    </citation>
    <scope>NUCLEOTIDE SEQUENCE [LARGE SCALE GENOMIC DNA]</scope>
    <source>
        <strain evidence="1 2">H16O-S1</strain>
    </source>
</reference>
<dbReference type="EMBL" id="CP049263">
    <property type="protein sequence ID" value="QPH96836.1"/>
    <property type="molecule type" value="Genomic_DNA"/>
</dbReference>
<evidence type="ECO:0000313" key="2">
    <source>
        <dbReference type="Proteomes" id="UP000594571"/>
    </source>
</evidence>
<sequence length="88" mass="10444">MACLTIKKFAANELRERNFHSACNFDIVKLNDKILPESEQNLKFLKQIKSTFFDKKRLMKFSKFRLVQPKISFINLNYKQANFLLNLA</sequence>
<dbReference type="AlphaFoldDB" id="A0A7S9X4A2"/>